<comment type="caution">
    <text evidence="3">The sequence shown here is derived from an EMBL/GenBank/DDBJ whole genome shotgun (WGS) entry which is preliminary data.</text>
</comment>
<dbReference type="InterPro" id="IPR051678">
    <property type="entry name" value="AGP_Transferase"/>
</dbReference>
<protein>
    <submittedName>
        <fullName evidence="3">Kinase-like domain-containing protein</fullName>
    </submittedName>
</protein>
<feature type="transmembrane region" description="Helical" evidence="1">
    <location>
        <begin position="458"/>
        <end position="475"/>
    </location>
</feature>
<keyword evidence="1" id="KW-1133">Transmembrane helix</keyword>
<name>A0A9P7ZIP8_9HYPO</name>
<evidence type="ECO:0000256" key="1">
    <source>
        <dbReference type="SAM" id="Phobius"/>
    </source>
</evidence>
<gene>
    <name evidence="3" type="ORF">F5Z01DRAFT_228448</name>
</gene>
<keyword evidence="4" id="KW-1185">Reference proteome</keyword>
<dbReference type="InterPro" id="IPR011009">
    <property type="entry name" value="Kinase-like_dom_sf"/>
</dbReference>
<sequence length="484" mass="55382">MTSQNGNSSASSDDTIDRLIHAERDQFIASLPNTDILRLAASCHPRQQEGTFFQKPVRGSYNICYFVRFPPTSRSVDSEGEKWVIRVPIQPCLGFDVKVKLESEVATMQLLADRTTIPAPKLIAYGIGDHSKPIPTFLILEYVQGEKLMQGTLQLDPDKKQNLYTSLADIYIQLRRLEFDSIGCLVRRGDNAVVGRRPVSIDTNRQELEGRQPMAVQSRYLNNDTLQSASAYTHMLLDLADNAFKGLKNITEEVYSQHAFREHALAWVKPELDHGPFVLVHGDFECRNFLVNDACQVISVLDWEWSRVVPLQFFQPPLWLRIADRSMLAGRYMYEKYLEEFDMFLKIVESREQRMYGRTLLADEWAVAKQNSGIFVAWALENWTFMDTFAQLFINVRLRLLDKEEYQRQIQAFVANDPSRAALVAQSKPASVSVSVWMRVRRAFQAASQGLRFTSPSYSSWGGFILMLCGTAYVLHASRVRSRH</sequence>
<keyword evidence="1" id="KW-0472">Membrane</keyword>
<dbReference type="AlphaFoldDB" id="A0A9P7ZIP8"/>
<evidence type="ECO:0000313" key="4">
    <source>
        <dbReference type="Proteomes" id="UP000887229"/>
    </source>
</evidence>
<feature type="domain" description="Aminoglycoside phosphotransferase" evidence="2">
    <location>
        <begin position="81"/>
        <end position="307"/>
    </location>
</feature>
<accession>A0A9P7ZIP8</accession>
<dbReference type="InterPro" id="IPR002575">
    <property type="entry name" value="Aminoglycoside_PTrfase"/>
</dbReference>
<dbReference type="RefSeq" id="XP_046116365.1">
    <property type="nucleotide sequence ID" value="XM_046258282.1"/>
</dbReference>
<organism evidence="3 4">
    <name type="scientific">Emericellopsis atlantica</name>
    <dbReference type="NCBI Taxonomy" id="2614577"/>
    <lineage>
        <taxon>Eukaryota</taxon>
        <taxon>Fungi</taxon>
        <taxon>Dikarya</taxon>
        <taxon>Ascomycota</taxon>
        <taxon>Pezizomycotina</taxon>
        <taxon>Sordariomycetes</taxon>
        <taxon>Hypocreomycetidae</taxon>
        <taxon>Hypocreales</taxon>
        <taxon>Bionectriaceae</taxon>
        <taxon>Emericellopsis</taxon>
    </lineage>
</organism>
<dbReference type="GeneID" id="70289185"/>
<dbReference type="Pfam" id="PF01636">
    <property type="entry name" value="APH"/>
    <property type="match status" value="1"/>
</dbReference>
<dbReference type="Gene3D" id="3.90.1200.10">
    <property type="match status" value="1"/>
</dbReference>
<dbReference type="EMBL" id="MU251262">
    <property type="protein sequence ID" value="KAG9252441.1"/>
    <property type="molecule type" value="Genomic_DNA"/>
</dbReference>
<proteinExistence type="predicted"/>
<dbReference type="OrthoDB" id="10003767at2759"/>
<keyword evidence="3" id="KW-0808">Transferase</keyword>
<reference evidence="3" key="1">
    <citation type="journal article" date="2021" name="IMA Fungus">
        <title>Genomic characterization of three marine fungi, including Emericellopsis atlantica sp. nov. with signatures of a generalist lifestyle and marine biomass degradation.</title>
        <authorList>
            <person name="Hagestad O.C."/>
            <person name="Hou L."/>
            <person name="Andersen J.H."/>
            <person name="Hansen E.H."/>
            <person name="Altermark B."/>
            <person name="Li C."/>
            <person name="Kuhnert E."/>
            <person name="Cox R.J."/>
            <person name="Crous P.W."/>
            <person name="Spatafora J.W."/>
            <person name="Lail K."/>
            <person name="Amirebrahimi M."/>
            <person name="Lipzen A."/>
            <person name="Pangilinan J."/>
            <person name="Andreopoulos W."/>
            <person name="Hayes R.D."/>
            <person name="Ng V."/>
            <person name="Grigoriev I.V."/>
            <person name="Jackson S.A."/>
            <person name="Sutton T.D.S."/>
            <person name="Dobson A.D.W."/>
            <person name="Rama T."/>
        </authorList>
    </citation>
    <scope>NUCLEOTIDE SEQUENCE</scope>
    <source>
        <strain evidence="3">TS7</strain>
    </source>
</reference>
<keyword evidence="3" id="KW-0418">Kinase</keyword>
<dbReference type="PANTHER" id="PTHR21310">
    <property type="entry name" value="AMINOGLYCOSIDE PHOSPHOTRANSFERASE-RELATED-RELATED"/>
    <property type="match status" value="1"/>
</dbReference>
<dbReference type="SUPFAM" id="SSF56112">
    <property type="entry name" value="Protein kinase-like (PK-like)"/>
    <property type="match status" value="1"/>
</dbReference>
<dbReference type="Proteomes" id="UP000887229">
    <property type="component" value="Unassembled WGS sequence"/>
</dbReference>
<keyword evidence="1" id="KW-0812">Transmembrane</keyword>
<evidence type="ECO:0000313" key="3">
    <source>
        <dbReference type="EMBL" id="KAG9252441.1"/>
    </source>
</evidence>
<dbReference type="PANTHER" id="PTHR21310:SF37">
    <property type="entry name" value="AMINOGLYCOSIDE PHOSPHOTRANSFERASE DOMAIN-CONTAINING PROTEIN"/>
    <property type="match status" value="1"/>
</dbReference>
<evidence type="ECO:0000259" key="2">
    <source>
        <dbReference type="Pfam" id="PF01636"/>
    </source>
</evidence>
<dbReference type="GO" id="GO:0016301">
    <property type="term" value="F:kinase activity"/>
    <property type="evidence" value="ECO:0007669"/>
    <property type="project" value="UniProtKB-KW"/>
</dbReference>